<comment type="caution">
    <text evidence="1">The sequence shown here is derived from an EMBL/GenBank/DDBJ whole genome shotgun (WGS) entry which is preliminary data.</text>
</comment>
<dbReference type="Proteomes" id="UP000276133">
    <property type="component" value="Unassembled WGS sequence"/>
</dbReference>
<proteinExistence type="predicted"/>
<dbReference type="AlphaFoldDB" id="A0A3M7P2W3"/>
<gene>
    <name evidence="1" type="ORF">BpHYR1_050534</name>
</gene>
<protein>
    <submittedName>
        <fullName evidence="1">Uncharacterized protein</fullName>
    </submittedName>
</protein>
<reference evidence="1 2" key="1">
    <citation type="journal article" date="2018" name="Sci. Rep.">
        <title>Genomic signatures of local adaptation to the degree of environmental predictability in rotifers.</title>
        <authorList>
            <person name="Franch-Gras L."/>
            <person name="Hahn C."/>
            <person name="Garcia-Roger E.M."/>
            <person name="Carmona M.J."/>
            <person name="Serra M."/>
            <person name="Gomez A."/>
        </authorList>
    </citation>
    <scope>NUCLEOTIDE SEQUENCE [LARGE SCALE GENOMIC DNA]</scope>
    <source>
        <strain evidence="1">HYR1</strain>
    </source>
</reference>
<name>A0A3M7P2W3_BRAPC</name>
<keyword evidence="2" id="KW-1185">Reference proteome</keyword>
<evidence type="ECO:0000313" key="1">
    <source>
        <dbReference type="EMBL" id="RMZ93343.1"/>
    </source>
</evidence>
<dbReference type="EMBL" id="REGN01013887">
    <property type="protein sequence ID" value="RMZ93343.1"/>
    <property type="molecule type" value="Genomic_DNA"/>
</dbReference>
<accession>A0A3M7P2W3</accession>
<evidence type="ECO:0000313" key="2">
    <source>
        <dbReference type="Proteomes" id="UP000276133"/>
    </source>
</evidence>
<sequence>MAISASKNATAWCSAINLPIVFLSRAYFLASSKARLAKPTAPAATGGLVKSKAPMAILNPAPSTPKTFSLGTLTSSKVMPLVSEARCPMFHSLRPLMTPSVSASTIKPVNAFEAGHLGSEFVLARTKYQLAYPPFVIHIF</sequence>
<organism evidence="1 2">
    <name type="scientific">Brachionus plicatilis</name>
    <name type="common">Marine rotifer</name>
    <name type="synonym">Brachionus muelleri</name>
    <dbReference type="NCBI Taxonomy" id="10195"/>
    <lineage>
        <taxon>Eukaryota</taxon>
        <taxon>Metazoa</taxon>
        <taxon>Spiralia</taxon>
        <taxon>Gnathifera</taxon>
        <taxon>Rotifera</taxon>
        <taxon>Eurotatoria</taxon>
        <taxon>Monogononta</taxon>
        <taxon>Pseudotrocha</taxon>
        <taxon>Ploima</taxon>
        <taxon>Brachionidae</taxon>
        <taxon>Brachionus</taxon>
    </lineage>
</organism>